<gene>
    <name evidence="2" type="ORF">PIB30_073597</name>
</gene>
<comment type="caution">
    <text evidence="2">The sequence shown here is derived from an EMBL/GenBank/DDBJ whole genome shotgun (WGS) entry which is preliminary data.</text>
</comment>
<accession>A0ABU6WPA6</accession>
<evidence type="ECO:0000256" key="1">
    <source>
        <dbReference type="SAM" id="MobiDB-lite"/>
    </source>
</evidence>
<organism evidence="2 3">
    <name type="scientific">Stylosanthes scabra</name>
    <dbReference type="NCBI Taxonomy" id="79078"/>
    <lineage>
        <taxon>Eukaryota</taxon>
        <taxon>Viridiplantae</taxon>
        <taxon>Streptophyta</taxon>
        <taxon>Embryophyta</taxon>
        <taxon>Tracheophyta</taxon>
        <taxon>Spermatophyta</taxon>
        <taxon>Magnoliopsida</taxon>
        <taxon>eudicotyledons</taxon>
        <taxon>Gunneridae</taxon>
        <taxon>Pentapetalae</taxon>
        <taxon>rosids</taxon>
        <taxon>fabids</taxon>
        <taxon>Fabales</taxon>
        <taxon>Fabaceae</taxon>
        <taxon>Papilionoideae</taxon>
        <taxon>50 kb inversion clade</taxon>
        <taxon>dalbergioids sensu lato</taxon>
        <taxon>Dalbergieae</taxon>
        <taxon>Pterocarpus clade</taxon>
        <taxon>Stylosanthes</taxon>
    </lineage>
</organism>
<reference evidence="2 3" key="1">
    <citation type="journal article" date="2023" name="Plants (Basel)">
        <title>Bridging the Gap: Combining Genomics and Transcriptomics Approaches to Understand Stylosanthes scabra, an Orphan Legume from the Brazilian Caatinga.</title>
        <authorList>
            <person name="Ferreira-Neto J.R.C."/>
            <person name="da Silva M.D."/>
            <person name="Binneck E."/>
            <person name="de Melo N.F."/>
            <person name="da Silva R.H."/>
            <person name="de Melo A.L.T.M."/>
            <person name="Pandolfi V."/>
            <person name="Bustamante F.O."/>
            <person name="Brasileiro-Vidal A.C."/>
            <person name="Benko-Iseppon A.M."/>
        </authorList>
    </citation>
    <scope>NUCLEOTIDE SEQUENCE [LARGE SCALE GENOMIC DNA]</scope>
    <source>
        <tissue evidence="2">Leaves</tissue>
    </source>
</reference>
<evidence type="ECO:0000313" key="2">
    <source>
        <dbReference type="EMBL" id="MED6187139.1"/>
    </source>
</evidence>
<feature type="compositionally biased region" description="Basic and acidic residues" evidence="1">
    <location>
        <begin position="199"/>
        <end position="212"/>
    </location>
</feature>
<protein>
    <submittedName>
        <fullName evidence="2">Uncharacterized protein</fullName>
    </submittedName>
</protein>
<dbReference type="EMBL" id="JASCZI010182139">
    <property type="protein sequence ID" value="MED6187139.1"/>
    <property type="molecule type" value="Genomic_DNA"/>
</dbReference>
<keyword evidence="3" id="KW-1185">Reference proteome</keyword>
<sequence length="254" mass="29400">MAIYVKMFNSLMKHMISSNVKRTSVVTIKHWWFAARNPKNNQKELAALTRTSRDETRWQSQIDVFSEGVVKKSIVHVKLLNRPSINGCQGEDDSDVAGLTTGEKVSRKVHPFRLCKPLFHQTSFVAVYSAIRKAFDLIHPFVANGFNLRKTIHQPPCLIQTQCFKLIPHSSTPLRVLIGLSKRLRLIFRMQRQDIASMGRKEMREREGEQRPEGTSTEKMMRWMSTERYYRCSLQNEWEDDVDGGCGGWLGGWR</sequence>
<proteinExistence type="predicted"/>
<dbReference type="Proteomes" id="UP001341840">
    <property type="component" value="Unassembled WGS sequence"/>
</dbReference>
<evidence type="ECO:0000313" key="3">
    <source>
        <dbReference type="Proteomes" id="UP001341840"/>
    </source>
</evidence>
<name>A0ABU6WPA6_9FABA</name>
<feature type="region of interest" description="Disordered" evidence="1">
    <location>
        <begin position="198"/>
        <end position="217"/>
    </location>
</feature>